<organism evidence="1 2">
    <name type="scientific">Mycolicibacterium bacteremicum</name>
    <name type="common">Mycobacterium bacteremicum</name>
    <dbReference type="NCBI Taxonomy" id="564198"/>
    <lineage>
        <taxon>Bacteria</taxon>
        <taxon>Bacillati</taxon>
        <taxon>Actinomycetota</taxon>
        <taxon>Actinomycetes</taxon>
        <taxon>Mycobacteriales</taxon>
        <taxon>Mycobacteriaceae</taxon>
        <taxon>Mycolicibacterium</taxon>
    </lineage>
</organism>
<reference evidence="1 2" key="1">
    <citation type="submission" date="2017-02" db="EMBL/GenBank/DDBJ databases">
        <title>The new phylogeny of genus Mycobacterium.</title>
        <authorList>
            <person name="Tortoli E."/>
            <person name="Trovato A."/>
            <person name="Cirillo D.M."/>
        </authorList>
    </citation>
    <scope>NUCLEOTIDE SEQUENCE [LARGE SCALE GENOMIC DNA]</scope>
    <source>
        <strain evidence="1 2">DSM 45578</strain>
    </source>
</reference>
<evidence type="ECO:0000313" key="1">
    <source>
        <dbReference type="EMBL" id="ORA07094.1"/>
    </source>
</evidence>
<dbReference type="AlphaFoldDB" id="A0A1W9Z471"/>
<accession>A0A1W9Z471</accession>
<comment type="caution">
    <text evidence="1">The sequence shown here is derived from an EMBL/GenBank/DDBJ whole genome shotgun (WGS) entry which is preliminary data.</text>
</comment>
<keyword evidence="2" id="KW-1185">Reference proteome</keyword>
<dbReference type="Proteomes" id="UP000192366">
    <property type="component" value="Unassembled WGS sequence"/>
</dbReference>
<dbReference type="RefSeq" id="WP_083054699.1">
    <property type="nucleotide sequence ID" value="NZ_CALUAE010000041.1"/>
</dbReference>
<proteinExistence type="predicted"/>
<dbReference type="STRING" id="564198.BST17_01065"/>
<evidence type="ECO:0000313" key="2">
    <source>
        <dbReference type="Proteomes" id="UP000192366"/>
    </source>
</evidence>
<dbReference type="EMBL" id="MVHJ01000001">
    <property type="protein sequence ID" value="ORA07094.1"/>
    <property type="molecule type" value="Genomic_DNA"/>
</dbReference>
<name>A0A1W9Z471_MYCBA</name>
<sequence length="66" mass="7128">MSWHTGDTVTASREINAMDVQTVPEGAVGTIEQTTVFGQPKVVCFTVPTVWGTKRACVPVHRGDIN</sequence>
<protein>
    <submittedName>
        <fullName evidence="1">Uncharacterized protein</fullName>
    </submittedName>
</protein>
<gene>
    <name evidence="1" type="ORF">BST17_01065</name>
</gene>